<accession>A0A2Z5J909</accession>
<dbReference type="KEGG" id="sata:C5746_04795"/>
<evidence type="ECO:0000313" key="1">
    <source>
        <dbReference type="EMBL" id="AXE76375.1"/>
    </source>
</evidence>
<protein>
    <submittedName>
        <fullName evidence="1">Uncharacterized protein</fullName>
    </submittedName>
</protein>
<reference evidence="1 2" key="1">
    <citation type="journal article" date="2018" name="Front. Microbiol.">
        <title>Genome Sequencing of Streptomyces atratus SCSIOZH16 and Activation Production of Nocardamine via Metabolic Engineering.</title>
        <authorList>
            <person name="Li Y."/>
            <person name="Zhang C."/>
            <person name="Liu C."/>
            <person name="Ju J."/>
            <person name="Ma J."/>
        </authorList>
    </citation>
    <scope>NUCLEOTIDE SEQUENCE [LARGE SCALE GENOMIC DNA]</scope>
    <source>
        <strain evidence="1 2">SCSIO_ZH16</strain>
    </source>
</reference>
<dbReference type="EMBL" id="CP027306">
    <property type="protein sequence ID" value="AXE76375.1"/>
    <property type="molecule type" value="Genomic_DNA"/>
</dbReference>
<dbReference type="AlphaFoldDB" id="A0A2Z5J909"/>
<gene>
    <name evidence="1" type="ORF">C5746_04795</name>
</gene>
<name>A0A2Z5J909_STRAR</name>
<sequence length="66" mass="6783">MADVKGQDTSNRRHPPLVTQRILSASLTPTPACSPACARTQSGFGQRAVAAAVASAGRADFEGRAT</sequence>
<evidence type="ECO:0000313" key="2">
    <source>
        <dbReference type="Proteomes" id="UP000252698"/>
    </source>
</evidence>
<organism evidence="1 2">
    <name type="scientific">Streptomyces atratus</name>
    <dbReference type="NCBI Taxonomy" id="1893"/>
    <lineage>
        <taxon>Bacteria</taxon>
        <taxon>Bacillati</taxon>
        <taxon>Actinomycetota</taxon>
        <taxon>Actinomycetes</taxon>
        <taxon>Kitasatosporales</taxon>
        <taxon>Streptomycetaceae</taxon>
        <taxon>Streptomyces</taxon>
    </lineage>
</organism>
<dbReference type="Proteomes" id="UP000252698">
    <property type="component" value="Chromosome"/>
</dbReference>
<proteinExistence type="predicted"/>